<evidence type="ECO:0000256" key="1">
    <source>
        <dbReference type="ARBA" id="ARBA00022679"/>
    </source>
</evidence>
<dbReference type="AlphaFoldDB" id="A0AAU2HD14"/>
<accession>A0AAU2HD14</accession>
<protein>
    <submittedName>
        <fullName evidence="4">GNAT family N-acetyltransferase</fullName>
    </submittedName>
</protein>
<dbReference type="PANTHER" id="PTHR43877">
    <property type="entry name" value="AMINOALKYLPHOSPHONATE N-ACETYLTRANSFERASE-RELATED-RELATED"/>
    <property type="match status" value="1"/>
</dbReference>
<sequence>MRSDVTLRPLDRTLLAELLHAAVEDADPLEVMPPVEEPGGWTPERRSAFVRFHESRSLATDPVETTFAIAASRRVVGAARLCPVDKQAGAAEVGVWIGRSHRGVGVGGAVLEFLLKQARTEGFTSVYVSTTPDNTAVQTLMARIGVHLVPDGEELTACVNLAADDQ</sequence>
<dbReference type="InterPro" id="IPR016181">
    <property type="entry name" value="Acyl_CoA_acyltransferase"/>
</dbReference>
<dbReference type="EMBL" id="CP108253">
    <property type="protein sequence ID" value="WTU44821.1"/>
    <property type="molecule type" value="Genomic_DNA"/>
</dbReference>
<dbReference type="PROSITE" id="PS51186">
    <property type="entry name" value="GNAT"/>
    <property type="match status" value="1"/>
</dbReference>
<reference evidence="4" key="1">
    <citation type="submission" date="2022-10" db="EMBL/GenBank/DDBJ databases">
        <title>The complete genomes of actinobacterial strains from the NBC collection.</title>
        <authorList>
            <person name="Joergensen T.S."/>
            <person name="Alvarez Arevalo M."/>
            <person name="Sterndorff E.B."/>
            <person name="Faurdal D."/>
            <person name="Vuksanovic O."/>
            <person name="Mourched A.-S."/>
            <person name="Charusanti P."/>
            <person name="Shaw S."/>
            <person name="Blin K."/>
            <person name="Weber T."/>
        </authorList>
    </citation>
    <scope>NUCLEOTIDE SEQUENCE</scope>
    <source>
        <strain evidence="4">NBC_00060</strain>
    </source>
</reference>
<dbReference type="InterPro" id="IPR050832">
    <property type="entry name" value="Bact_Acetyltransf"/>
</dbReference>
<keyword evidence="1" id="KW-0808">Transferase</keyword>
<organism evidence="4">
    <name type="scientific">Streptomyces sp. NBC_00060</name>
    <dbReference type="NCBI Taxonomy" id="2975636"/>
    <lineage>
        <taxon>Bacteria</taxon>
        <taxon>Bacillati</taxon>
        <taxon>Actinomycetota</taxon>
        <taxon>Actinomycetes</taxon>
        <taxon>Kitasatosporales</taxon>
        <taxon>Streptomycetaceae</taxon>
        <taxon>Streptomyces</taxon>
    </lineage>
</organism>
<dbReference type="SUPFAM" id="SSF55729">
    <property type="entry name" value="Acyl-CoA N-acyltransferases (Nat)"/>
    <property type="match status" value="1"/>
</dbReference>
<evidence type="ECO:0000256" key="2">
    <source>
        <dbReference type="ARBA" id="ARBA00023315"/>
    </source>
</evidence>
<feature type="domain" description="N-acetyltransferase" evidence="3">
    <location>
        <begin position="5"/>
        <end position="165"/>
    </location>
</feature>
<name>A0AAU2HD14_9ACTN</name>
<dbReference type="GO" id="GO:0016747">
    <property type="term" value="F:acyltransferase activity, transferring groups other than amino-acyl groups"/>
    <property type="evidence" value="ECO:0007669"/>
    <property type="project" value="InterPro"/>
</dbReference>
<dbReference type="CDD" id="cd04301">
    <property type="entry name" value="NAT_SF"/>
    <property type="match status" value="1"/>
</dbReference>
<dbReference type="Gene3D" id="3.40.630.30">
    <property type="match status" value="1"/>
</dbReference>
<evidence type="ECO:0000259" key="3">
    <source>
        <dbReference type="PROSITE" id="PS51186"/>
    </source>
</evidence>
<dbReference type="InterPro" id="IPR000182">
    <property type="entry name" value="GNAT_dom"/>
</dbReference>
<keyword evidence="2" id="KW-0012">Acyltransferase</keyword>
<evidence type="ECO:0000313" key="4">
    <source>
        <dbReference type="EMBL" id="WTU44821.1"/>
    </source>
</evidence>
<gene>
    <name evidence="4" type="ORF">OHV25_37165</name>
</gene>
<dbReference type="Pfam" id="PF13302">
    <property type="entry name" value="Acetyltransf_3"/>
    <property type="match status" value="1"/>
</dbReference>
<proteinExistence type="predicted"/>